<feature type="transmembrane region" description="Helical" evidence="1">
    <location>
        <begin position="147"/>
        <end position="168"/>
    </location>
</feature>
<reference evidence="2 3" key="1">
    <citation type="submission" date="2021-01" db="EMBL/GenBank/DDBJ databases">
        <title>Whole genome shotgun sequence of Microbispora siamensis NBRC 104113.</title>
        <authorList>
            <person name="Komaki H."/>
            <person name="Tamura T."/>
        </authorList>
    </citation>
    <scope>NUCLEOTIDE SEQUENCE [LARGE SCALE GENOMIC DNA]</scope>
    <source>
        <strain evidence="2 3">NBRC 104113</strain>
    </source>
</reference>
<evidence type="ECO:0000313" key="2">
    <source>
        <dbReference type="EMBL" id="GIH67467.1"/>
    </source>
</evidence>
<dbReference type="InterPro" id="IPR037185">
    <property type="entry name" value="EmrE-like"/>
</dbReference>
<feature type="transmembrane region" description="Helical" evidence="1">
    <location>
        <begin position="89"/>
        <end position="109"/>
    </location>
</feature>
<dbReference type="NCBIfam" id="NF038012">
    <property type="entry name" value="DMT_1"/>
    <property type="match status" value="1"/>
</dbReference>
<evidence type="ECO:0000313" key="3">
    <source>
        <dbReference type="Proteomes" id="UP000660454"/>
    </source>
</evidence>
<dbReference type="Proteomes" id="UP000660454">
    <property type="component" value="Unassembled WGS sequence"/>
</dbReference>
<keyword evidence="1" id="KW-0812">Transmembrane</keyword>
<feature type="transmembrane region" description="Helical" evidence="1">
    <location>
        <begin position="239"/>
        <end position="259"/>
    </location>
</feature>
<feature type="transmembrane region" description="Helical" evidence="1">
    <location>
        <begin position="198"/>
        <end position="227"/>
    </location>
</feature>
<gene>
    <name evidence="2" type="ORF">Msi02_82840</name>
</gene>
<keyword evidence="1" id="KW-1133">Transmembrane helix</keyword>
<dbReference type="SUPFAM" id="SSF103481">
    <property type="entry name" value="Multidrug resistance efflux transporter EmrE"/>
    <property type="match status" value="1"/>
</dbReference>
<feature type="transmembrane region" description="Helical" evidence="1">
    <location>
        <begin position="271"/>
        <end position="289"/>
    </location>
</feature>
<name>A0ABQ4H1A1_9ACTN</name>
<feature type="transmembrane region" description="Helical" evidence="1">
    <location>
        <begin position="14"/>
        <end position="36"/>
    </location>
</feature>
<dbReference type="PANTHER" id="PTHR40761:SF1">
    <property type="entry name" value="CONSERVED INTEGRAL MEMBRANE ALANINE VALINE AND LEUCINE RICH PROTEIN-RELATED"/>
    <property type="match status" value="1"/>
</dbReference>
<feature type="transmembrane region" description="Helical" evidence="1">
    <location>
        <begin position="115"/>
        <end position="135"/>
    </location>
</feature>
<evidence type="ECO:0008006" key="4">
    <source>
        <dbReference type="Google" id="ProtNLM"/>
    </source>
</evidence>
<dbReference type="PANTHER" id="PTHR40761">
    <property type="entry name" value="CONSERVED INTEGRAL MEMBRANE ALANINE VALINE AND LEUCINE RICH PROTEIN-RELATED"/>
    <property type="match status" value="1"/>
</dbReference>
<sequence length="308" mass="31403">MTDHDAEGSGGRRAAVIVTVVLGLAAAALLGLGWVAQQHVAYTEPLGEMLHVRLLFDLARKPVWLAGIATMVGGQVLGALALRRADVASVEPLLATNLIFALTAAALFYQERLGAAEWLGAVLVSGGVAAFLLAGRPHGGGMPASGSVVWIAVLAVTGVAAGMVAVALRSPLQTKAMLLAAAAGALYGLQDALTRGSLLILAGGPVALFTSWEPYLLPVIAATGILLNQSAFDAAPLRISLPATTATEPIIGIVLGVVIFGERLRVDPPALAGEVGGLVALVVGIVILGRSPFLAKSEQGQQASRDRE</sequence>
<keyword evidence="1" id="KW-0472">Membrane</keyword>
<comment type="caution">
    <text evidence="2">The sequence shown here is derived from an EMBL/GenBank/DDBJ whole genome shotgun (WGS) entry which is preliminary data.</text>
</comment>
<accession>A0ABQ4H1A1</accession>
<dbReference type="RefSeq" id="WP_204053148.1">
    <property type="nucleotide sequence ID" value="NZ_BOOF01000079.1"/>
</dbReference>
<proteinExistence type="predicted"/>
<keyword evidence="3" id="KW-1185">Reference proteome</keyword>
<feature type="transmembrane region" description="Helical" evidence="1">
    <location>
        <begin position="63"/>
        <end position="82"/>
    </location>
</feature>
<organism evidence="2 3">
    <name type="scientific">Microbispora siamensis</name>
    <dbReference type="NCBI Taxonomy" id="564413"/>
    <lineage>
        <taxon>Bacteria</taxon>
        <taxon>Bacillati</taxon>
        <taxon>Actinomycetota</taxon>
        <taxon>Actinomycetes</taxon>
        <taxon>Streptosporangiales</taxon>
        <taxon>Streptosporangiaceae</taxon>
        <taxon>Microbispora</taxon>
    </lineage>
</organism>
<dbReference type="Gene3D" id="1.10.3730.20">
    <property type="match status" value="1"/>
</dbReference>
<dbReference type="EMBL" id="BOOF01000079">
    <property type="protein sequence ID" value="GIH67467.1"/>
    <property type="molecule type" value="Genomic_DNA"/>
</dbReference>
<protein>
    <recommendedName>
        <fullName evidence="4">DMT family transporter</fullName>
    </recommendedName>
</protein>
<evidence type="ECO:0000256" key="1">
    <source>
        <dbReference type="SAM" id="Phobius"/>
    </source>
</evidence>